<evidence type="ECO:0000256" key="2">
    <source>
        <dbReference type="ARBA" id="ARBA00023125"/>
    </source>
</evidence>
<accession>A0A9X1CCC2</accession>
<dbReference type="CDD" id="cd06170">
    <property type="entry name" value="LuxR_C_like"/>
    <property type="match status" value="1"/>
</dbReference>
<dbReference type="InterPro" id="IPR011990">
    <property type="entry name" value="TPR-like_helical_dom_sf"/>
</dbReference>
<dbReference type="GO" id="GO:0006355">
    <property type="term" value="P:regulation of DNA-templated transcription"/>
    <property type="evidence" value="ECO:0007669"/>
    <property type="project" value="InterPro"/>
</dbReference>
<keyword evidence="1" id="KW-0805">Transcription regulation</keyword>
<dbReference type="InterPro" id="IPR036388">
    <property type="entry name" value="WH-like_DNA-bd_sf"/>
</dbReference>
<keyword evidence="9" id="KW-1185">Reference proteome</keyword>
<dbReference type="EMBL" id="JAGGJQ010000008">
    <property type="protein sequence ID" value="MBP1840962.1"/>
    <property type="molecule type" value="Genomic_DNA"/>
</dbReference>
<keyword evidence="2" id="KW-0238">DNA-binding</keyword>
<keyword evidence="4" id="KW-0812">Transmembrane</keyword>
<keyword evidence="4" id="KW-1133">Transmembrane helix</keyword>
<evidence type="ECO:0000313" key="7">
    <source>
        <dbReference type="EMBL" id="MDQ0336141.1"/>
    </source>
</evidence>
<keyword evidence="3" id="KW-0804">Transcription</keyword>
<evidence type="ECO:0000313" key="6">
    <source>
        <dbReference type="EMBL" id="MBP1840962.1"/>
    </source>
</evidence>
<protein>
    <submittedName>
        <fullName evidence="6">ATP/maltotriose-dependent transcriptional regulator MalT</fullName>
    </submittedName>
</protein>
<dbReference type="PRINTS" id="PR00038">
    <property type="entry name" value="HTHLUXR"/>
</dbReference>
<dbReference type="Gene3D" id="1.10.10.10">
    <property type="entry name" value="Winged helix-like DNA-binding domain superfamily/Winged helix DNA-binding domain"/>
    <property type="match status" value="1"/>
</dbReference>
<dbReference type="RefSeq" id="WP_057781998.1">
    <property type="nucleotide sequence ID" value="NZ_JAGGJQ010000008.1"/>
</dbReference>
<dbReference type="AlphaFoldDB" id="A0A9X1CCC2"/>
<dbReference type="SUPFAM" id="SSF46894">
    <property type="entry name" value="C-terminal effector domain of the bipartite response regulators"/>
    <property type="match status" value="1"/>
</dbReference>
<feature type="domain" description="HTH luxR-type" evidence="5">
    <location>
        <begin position="344"/>
        <end position="402"/>
    </location>
</feature>
<dbReference type="InterPro" id="IPR019734">
    <property type="entry name" value="TPR_rpt"/>
</dbReference>
<dbReference type="InterPro" id="IPR000792">
    <property type="entry name" value="Tscrpt_reg_LuxR_C"/>
</dbReference>
<dbReference type="PANTHER" id="PTHR44688">
    <property type="entry name" value="DNA-BINDING TRANSCRIPTIONAL ACTIVATOR DEVR_DOSR"/>
    <property type="match status" value="1"/>
</dbReference>
<dbReference type="SMART" id="SM00421">
    <property type="entry name" value="HTH_LUXR"/>
    <property type="match status" value="1"/>
</dbReference>
<dbReference type="Proteomes" id="UP001231587">
    <property type="component" value="Unassembled WGS sequence"/>
</dbReference>
<dbReference type="Gene3D" id="1.25.40.10">
    <property type="entry name" value="Tetratricopeptide repeat domain"/>
    <property type="match status" value="1"/>
</dbReference>
<dbReference type="EMBL" id="JAUSUU010000008">
    <property type="protein sequence ID" value="MDQ0336141.1"/>
    <property type="molecule type" value="Genomic_DNA"/>
</dbReference>
<comment type="caution">
    <text evidence="6">The sequence shown here is derived from an EMBL/GenBank/DDBJ whole genome shotgun (WGS) entry which is preliminary data.</text>
</comment>
<feature type="transmembrane region" description="Helical" evidence="4">
    <location>
        <begin position="290"/>
        <end position="309"/>
    </location>
</feature>
<sequence length="402" mass="47161">MSRKILHVLFLLTFILCRGNAPIDVIQDEKPTVVDNTAFENSIKRQERIIHNPDSKPYAICRAYYEKYLIYKDLFNYDQAIENLDLALEAGLKTDRKEEIVAQYKLEKLLVYFDLLEYEKVSELISQISDDDVKYFRPRSLSFYWLVLARMEIRKGNTNEADVYLNEALATLIENEPHQVPLVYRKKIELYKSLGQHDKVIESFETGLAYAKKHQISAYELGLYDDMINYYSEMGDYKNPKYIEAVQQVKKLATAHDGTNRSSKLLRVEKELLQKRKQLEVEKEKRNRNLLIALIVALSIVLLLLCYFYKCAKDKRILAELETNNMRDELERVTKELNESGQTKLDLNDYNLTERQLQIIDLVKQGKSNKEIGEDLFISVNTVKYHLKIIYEVLNISNRSEL</sequence>
<evidence type="ECO:0000313" key="9">
    <source>
        <dbReference type="Proteomes" id="UP001231587"/>
    </source>
</evidence>
<evidence type="ECO:0000256" key="1">
    <source>
        <dbReference type="ARBA" id="ARBA00023015"/>
    </source>
</evidence>
<dbReference type="GO" id="GO:0003677">
    <property type="term" value="F:DNA binding"/>
    <property type="evidence" value="ECO:0007669"/>
    <property type="project" value="UniProtKB-KW"/>
</dbReference>
<dbReference type="OrthoDB" id="9797341at2"/>
<name>A0A9X1CCC2_9FLAO</name>
<dbReference type="PANTHER" id="PTHR44688:SF16">
    <property type="entry name" value="DNA-BINDING TRANSCRIPTIONAL ACTIVATOR DEVR_DOSR"/>
    <property type="match status" value="1"/>
</dbReference>
<organism evidence="6 8">
    <name type="scientific">Formosa algae</name>
    <dbReference type="NCBI Taxonomy" id="225843"/>
    <lineage>
        <taxon>Bacteria</taxon>
        <taxon>Pseudomonadati</taxon>
        <taxon>Bacteroidota</taxon>
        <taxon>Flavobacteriia</taxon>
        <taxon>Flavobacteriales</taxon>
        <taxon>Flavobacteriaceae</taxon>
        <taxon>Formosa</taxon>
    </lineage>
</organism>
<dbReference type="Pfam" id="PF00196">
    <property type="entry name" value="GerE"/>
    <property type="match status" value="1"/>
</dbReference>
<dbReference type="SMART" id="SM00028">
    <property type="entry name" value="TPR"/>
    <property type="match status" value="3"/>
</dbReference>
<reference evidence="6" key="1">
    <citation type="submission" date="2021-03" db="EMBL/GenBank/DDBJ databases">
        <title>Genomic Encyclopedia of Type Strains, Phase IV (KMG-IV): sequencing the most valuable type-strain genomes for metagenomic binning, comparative biology and taxonomic classification.</title>
        <authorList>
            <person name="Goeker M."/>
        </authorList>
    </citation>
    <scope>NUCLEOTIDE SEQUENCE</scope>
    <source>
        <strain evidence="6">DSM 15523</strain>
        <strain evidence="7 9">DSM 16476</strain>
    </source>
</reference>
<proteinExistence type="predicted"/>
<dbReference type="PROSITE" id="PS50043">
    <property type="entry name" value="HTH_LUXR_2"/>
    <property type="match status" value="1"/>
</dbReference>
<dbReference type="SUPFAM" id="SSF48452">
    <property type="entry name" value="TPR-like"/>
    <property type="match status" value="1"/>
</dbReference>
<keyword evidence="4" id="KW-0472">Membrane</keyword>
<gene>
    <name evidence="6" type="ORF">J2Z56_002893</name>
    <name evidence="7" type="ORF">J2Z57_002594</name>
</gene>
<evidence type="ECO:0000313" key="8">
    <source>
        <dbReference type="Proteomes" id="UP001138672"/>
    </source>
</evidence>
<evidence type="ECO:0000259" key="5">
    <source>
        <dbReference type="PROSITE" id="PS50043"/>
    </source>
</evidence>
<evidence type="ECO:0000256" key="3">
    <source>
        <dbReference type="ARBA" id="ARBA00023163"/>
    </source>
</evidence>
<dbReference type="Proteomes" id="UP001138672">
    <property type="component" value="Unassembled WGS sequence"/>
</dbReference>
<dbReference type="InterPro" id="IPR016032">
    <property type="entry name" value="Sig_transdc_resp-reg_C-effctor"/>
</dbReference>
<evidence type="ECO:0000256" key="4">
    <source>
        <dbReference type="SAM" id="Phobius"/>
    </source>
</evidence>